<protein>
    <submittedName>
        <fullName evidence="1">Uncharacterized protein</fullName>
    </submittedName>
</protein>
<keyword evidence="2" id="KW-1185">Reference proteome</keyword>
<reference evidence="1 2" key="1">
    <citation type="journal article" date="2011" name="PLoS Pathog.">
        <title>Dynamic evolution of pathogenicity revealed by sequencing and comparative genomics of 19 Pseudomonas syringae isolates.</title>
        <authorList>
            <person name="Baltrus D.A."/>
            <person name="Nishimura M.T."/>
            <person name="Romanchuk A."/>
            <person name="Chang J.H."/>
            <person name="Mukhtar M.S."/>
            <person name="Cherkis K."/>
            <person name="Roach J."/>
            <person name="Grant S.R."/>
            <person name="Jones C.D."/>
            <person name="Dangl J.L."/>
        </authorList>
    </citation>
    <scope>NUCLEOTIDE SEQUENCE [LARGE SCALE GENOMIC DNA]</scope>
    <source>
        <strain evidence="1 2">1704B</strain>
    </source>
</reference>
<name>F3GPP4_PSESJ</name>
<dbReference type="EMBL" id="AEAI01003775">
    <property type="protein sequence ID" value="EGH49047.1"/>
    <property type="molecule type" value="Genomic_DNA"/>
</dbReference>
<sequence>MLPQPATSSVSPRHLNLQKWRGRVGMGLVASLSVLSG</sequence>
<accession>F3GPP4</accession>
<dbReference type="AlphaFoldDB" id="F3GPP4"/>
<dbReference type="HOGENOM" id="CLU_3361620_0_0_6"/>
<comment type="caution">
    <text evidence="1">The sequence shown here is derived from an EMBL/GenBank/DDBJ whole genome shotgun (WGS) entry which is preliminary data.</text>
</comment>
<dbReference type="Proteomes" id="UP000004986">
    <property type="component" value="Unassembled WGS sequence"/>
</dbReference>
<evidence type="ECO:0000313" key="2">
    <source>
        <dbReference type="Proteomes" id="UP000004986"/>
    </source>
</evidence>
<proteinExistence type="predicted"/>
<gene>
    <name evidence="1" type="ORF">PSYPI_44556</name>
</gene>
<evidence type="ECO:0000313" key="1">
    <source>
        <dbReference type="EMBL" id="EGH49047.1"/>
    </source>
</evidence>
<organism evidence="1 2">
    <name type="scientific">Pseudomonas syringae pv. pisi str. 1704B</name>
    <dbReference type="NCBI Taxonomy" id="629263"/>
    <lineage>
        <taxon>Bacteria</taxon>
        <taxon>Pseudomonadati</taxon>
        <taxon>Pseudomonadota</taxon>
        <taxon>Gammaproteobacteria</taxon>
        <taxon>Pseudomonadales</taxon>
        <taxon>Pseudomonadaceae</taxon>
        <taxon>Pseudomonas</taxon>
        <taxon>Pseudomonas syringae</taxon>
    </lineage>
</organism>
<feature type="non-terminal residue" evidence="1">
    <location>
        <position position="37"/>
    </location>
</feature>